<sequence>MSEESGDDAALFESLVGSKLRDARESQGISLEDIAKSTRIPLRQLHNIENSEYEKLPAPTYSIGFVKAYSLAVGLNAPEMAAAFREEIDFRSAGQAAGDYFEPTDPARVPPRSLAWIAAGIALLLVIGYALWRSGMFGLDGDDRARMAAGTDAPAASASRDTGTSQTAASSPPPPAEGTVRIEATDTVWLRIYELESGDRIYENELQAGDTYEVPANAVQPAIRTGRADALRITVAGRAVDPIGPAQTVISDVSLLPADLARPRPTATETPLAN</sequence>
<feature type="transmembrane region" description="Helical" evidence="2">
    <location>
        <begin position="113"/>
        <end position="132"/>
    </location>
</feature>
<dbReference type="Pfam" id="PF13413">
    <property type="entry name" value="HTH_25"/>
    <property type="match status" value="1"/>
</dbReference>
<dbReference type="Proteomes" id="UP000256310">
    <property type="component" value="Unassembled WGS sequence"/>
</dbReference>
<dbReference type="InterPro" id="IPR025194">
    <property type="entry name" value="RodZ-like_C"/>
</dbReference>
<evidence type="ECO:0000313" key="5">
    <source>
        <dbReference type="Proteomes" id="UP000256310"/>
    </source>
</evidence>
<protein>
    <submittedName>
        <fullName evidence="4">Cytoskeletal protein RodZ</fullName>
    </submittedName>
</protein>
<dbReference type="CDD" id="cd00093">
    <property type="entry name" value="HTH_XRE"/>
    <property type="match status" value="1"/>
</dbReference>
<keyword evidence="5" id="KW-1185">Reference proteome</keyword>
<dbReference type="AlphaFoldDB" id="A0A3D9FIT3"/>
<dbReference type="InterPro" id="IPR001387">
    <property type="entry name" value="Cro/C1-type_HTH"/>
</dbReference>
<dbReference type="SUPFAM" id="SSF47413">
    <property type="entry name" value="lambda repressor-like DNA-binding domains"/>
    <property type="match status" value="1"/>
</dbReference>
<evidence type="ECO:0000259" key="3">
    <source>
        <dbReference type="SMART" id="SM00530"/>
    </source>
</evidence>
<dbReference type="InterPro" id="IPR010982">
    <property type="entry name" value="Lambda_DNA-bd_dom_sf"/>
</dbReference>
<gene>
    <name evidence="4" type="ORF">DFR46_2747</name>
</gene>
<dbReference type="SMART" id="SM00530">
    <property type="entry name" value="HTH_XRE"/>
    <property type="match status" value="1"/>
</dbReference>
<dbReference type="Gene3D" id="1.10.260.40">
    <property type="entry name" value="lambda repressor-like DNA-binding domains"/>
    <property type="match status" value="1"/>
</dbReference>
<dbReference type="EMBL" id="QRDP01000004">
    <property type="protein sequence ID" value="RED17695.1"/>
    <property type="molecule type" value="Genomic_DNA"/>
</dbReference>
<evidence type="ECO:0000313" key="4">
    <source>
        <dbReference type="EMBL" id="RED17695.1"/>
    </source>
</evidence>
<dbReference type="RefSeq" id="WP_116236935.1">
    <property type="nucleotide sequence ID" value="NZ_QRDP01000004.1"/>
</dbReference>
<dbReference type="OrthoDB" id="9790252at2"/>
<name>A0A3D9FIT3_9SPHN</name>
<dbReference type="GO" id="GO:0003677">
    <property type="term" value="F:DNA binding"/>
    <property type="evidence" value="ECO:0007669"/>
    <property type="project" value="InterPro"/>
</dbReference>
<keyword evidence="2" id="KW-0472">Membrane</keyword>
<dbReference type="PANTHER" id="PTHR34475">
    <property type="match status" value="1"/>
</dbReference>
<reference evidence="4 5" key="1">
    <citation type="submission" date="2018-07" db="EMBL/GenBank/DDBJ databases">
        <title>Genomic Encyclopedia of Type Strains, Phase IV (KMG-IV): sequencing the most valuable type-strain genomes for metagenomic binning, comparative biology and taxonomic classification.</title>
        <authorList>
            <person name="Goeker M."/>
        </authorList>
    </citation>
    <scope>NUCLEOTIDE SEQUENCE [LARGE SCALE GENOMIC DNA]</scope>
    <source>
        <strain evidence="4 5">DSM 26725</strain>
    </source>
</reference>
<keyword evidence="2" id="KW-1133">Transmembrane helix</keyword>
<feature type="region of interest" description="Disordered" evidence="1">
    <location>
        <begin position="150"/>
        <end position="179"/>
    </location>
</feature>
<accession>A0A3D9FIT3</accession>
<keyword evidence="2" id="KW-0812">Transmembrane</keyword>
<feature type="domain" description="HTH cro/C1-type" evidence="3">
    <location>
        <begin position="19"/>
        <end position="76"/>
    </location>
</feature>
<evidence type="ECO:0000256" key="2">
    <source>
        <dbReference type="SAM" id="Phobius"/>
    </source>
</evidence>
<dbReference type="Pfam" id="PF13464">
    <property type="entry name" value="RodZ_C"/>
    <property type="match status" value="1"/>
</dbReference>
<proteinExistence type="predicted"/>
<comment type="caution">
    <text evidence="4">The sequence shown here is derived from an EMBL/GenBank/DDBJ whole genome shotgun (WGS) entry which is preliminary data.</text>
</comment>
<organism evidence="4 5">
    <name type="scientific">Parasphingopyxis lamellibrachiae</name>
    <dbReference type="NCBI Taxonomy" id="680125"/>
    <lineage>
        <taxon>Bacteria</taxon>
        <taxon>Pseudomonadati</taxon>
        <taxon>Pseudomonadota</taxon>
        <taxon>Alphaproteobacteria</taxon>
        <taxon>Sphingomonadales</taxon>
        <taxon>Sphingomonadaceae</taxon>
        <taxon>Parasphingopyxis</taxon>
    </lineage>
</organism>
<dbReference type="InterPro" id="IPR050400">
    <property type="entry name" value="Bact_Cytoskel_RodZ"/>
</dbReference>
<evidence type="ECO:0000256" key="1">
    <source>
        <dbReference type="SAM" id="MobiDB-lite"/>
    </source>
</evidence>
<dbReference type="PANTHER" id="PTHR34475:SF1">
    <property type="entry name" value="CYTOSKELETON PROTEIN RODZ"/>
    <property type="match status" value="1"/>
</dbReference>